<dbReference type="GeneID" id="98642140"/>
<protein>
    <submittedName>
        <fullName evidence="8">Putative Integral membrane protein</fullName>
    </submittedName>
</protein>
<reference evidence="8 9" key="1">
    <citation type="submission" date="2012-12" db="EMBL/GenBank/DDBJ databases">
        <title>Genome assembly of Formosa sp. AK20.</title>
        <authorList>
            <person name="Kumar R."/>
            <person name="Khatri I."/>
            <person name="Vaidya B."/>
            <person name="Subramanian S."/>
            <person name="Pinnaka A."/>
        </authorList>
    </citation>
    <scope>NUCLEOTIDE SEQUENCE [LARGE SCALE GENOMIC DNA]</scope>
    <source>
        <strain evidence="8 9">AK20</strain>
    </source>
</reference>
<feature type="transmembrane region" description="Helical" evidence="7">
    <location>
        <begin position="56"/>
        <end position="76"/>
    </location>
</feature>
<evidence type="ECO:0000256" key="7">
    <source>
        <dbReference type="SAM" id="Phobius"/>
    </source>
</evidence>
<keyword evidence="9" id="KW-1185">Reference proteome</keyword>
<evidence type="ECO:0000256" key="6">
    <source>
        <dbReference type="ARBA" id="ARBA00023136"/>
    </source>
</evidence>
<dbReference type="PANTHER" id="PTHR42775:SF1">
    <property type="entry name" value="PERMEASE RV2963-RELATED"/>
    <property type="match status" value="1"/>
</dbReference>
<dbReference type="Pfam" id="PF03773">
    <property type="entry name" value="ArsP_1"/>
    <property type="match status" value="1"/>
</dbReference>
<dbReference type="AlphaFoldDB" id="M7MXV7"/>
<feature type="transmembrane region" description="Helical" evidence="7">
    <location>
        <begin position="236"/>
        <end position="261"/>
    </location>
</feature>
<evidence type="ECO:0000256" key="3">
    <source>
        <dbReference type="ARBA" id="ARBA00022475"/>
    </source>
</evidence>
<evidence type="ECO:0000256" key="5">
    <source>
        <dbReference type="ARBA" id="ARBA00022989"/>
    </source>
</evidence>
<sequence>MDNFLKQWAEAAYTSTGFFWMALWAFILGYIISSMIQIFVTEKRMQKTMGKDEGKSVLLGTFFGFISSSCSFAALASAKSIFKKGASFVSSMAFLLASTNLVIELGIIISIFLGWQFVVGEYVGGILLIVICWILIRVINPKKLIAKARKNLESESDDESMDKKDWKQQIQSENSWARVAKKYKMEWQMVWKDVTVGFTIAGIVAAFVPDSFFQTLFINSGNGNTDFTFFEILEHIIVGPIAAFLTFIGSMGNIPLAALLFGKGVSFAGVMAFIFSDLVVFPVLRINARYYGWKMSLFILFLLFTALIGTSLALHYAFDLFQILPDPSQVKIQDSEYFKLDYTFFLNLAFLAISAYLVYLGFFKKKDVEHNMSEMAPKSKLLESILKYAAFFCYVWLAGGLIVKFFIQ</sequence>
<comment type="subcellular location">
    <subcellularLocation>
        <location evidence="1">Cell membrane</location>
        <topology evidence="1">Multi-pass membrane protein</topology>
    </subcellularLocation>
</comment>
<keyword evidence="6 7" id="KW-0472">Membrane</keyword>
<feature type="transmembrane region" description="Helical" evidence="7">
    <location>
        <begin position="344"/>
        <end position="363"/>
    </location>
</feature>
<dbReference type="Proteomes" id="UP000012024">
    <property type="component" value="Unassembled WGS sequence"/>
</dbReference>
<accession>M7MXV7</accession>
<evidence type="ECO:0000313" key="9">
    <source>
        <dbReference type="Proteomes" id="UP000012024"/>
    </source>
</evidence>
<evidence type="ECO:0000256" key="1">
    <source>
        <dbReference type="ARBA" id="ARBA00004651"/>
    </source>
</evidence>
<dbReference type="EMBL" id="ANLA01000018">
    <property type="protein sequence ID" value="EMQ94299.1"/>
    <property type="molecule type" value="Genomic_DNA"/>
</dbReference>
<dbReference type="OrthoDB" id="9811980at2"/>
<dbReference type="InterPro" id="IPR053166">
    <property type="entry name" value="UPF0718_permease"/>
</dbReference>
<organism evidence="8 9">
    <name type="scientific">Xanthomarina gelatinilytica</name>
    <dbReference type="NCBI Taxonomy" id="1137281"/>
    <lineage>
        <taxon>Bacteria</taxon>
        <taxon>Pseudomonadati</taxon>
        <taxon>Bacteroidota</taxon>
        <taxon>Flavobacteriia</taxon>
        <taxon>Flavobacteriales</taxon>
        <taxon>Flavobacteriaceae</taxon>
        <taxon>Xanthomarina</taxon>
    </lineage>
</organism>
<proteinExistence type="inferred from homology"/>
<feature type="transmembrane region" description="Helical" evidence="7">
    <location>
        <begin position="296"/>
        <end position="318"/>
    </location>
</feature>
<keyword evidence="3" id="KW-1003">Cell membrane</keyword>
<name>M7MXV7_9FLAO</name>
<gene>
    <name evidence="8" type="ORF">D778_00861</name>
</gene>
<keyword evidence="4 7" id="KW-0812">Transmembrane</keyword>
<dbReference type="InterPro" id="IPR005524">
    <property type="entry name" value="DUF318"/>
</dbReference>
<evidence type="ECO:0000313" key="8">
    <source>
        <dbReference type="EMBL" id="EMQ94299.1"/>
    </source>
</evidence>
<feature type="transmembrane region" description="Helical" evidence="7">
    <location>
        <begin position="88"/>
        <end position="116"/>
    </location>
</feature>
<feature type="transmembrane region" description="Helical" evidence="7">
    <location>
        <begin position="12"/>
        <end position="36"/>
    </location>
</feature>
<feature type="transmembrane region" description="Helical" evidence="7">
    <location>
        <begin position="384"/>
        <end position="407"/>
    </location>
</feature>
<comment type="similarity">
    <text evidence="2">Belongs to the UPF0718 family.</text>
</comment>
<feature type="transmembrane region" description="Helical" evidence="7">
    <location>
        <begin position="267"/>
        <end position="284"/>
    </location>
</feature>
<dbReference type="RefSeq" id="WP_007650787.1">
    <property type="nucleotide sequence ID" value="NZ_ANLA01000018.1"/>
</dbReference>
<keyword evidence="5 7" id="KW-1133">Transmembrane helix</keyword>
<dbReference type="GO" id="GO:0005886">
    <property type="term" value="C:plasma membrane"/>
    <property type="evidence" value="ECO:0007669"/>
    <property type="project" value="UniProtKB-SubCell"/>
</dbReference>
<comment type="caution">
    <text evidence="8">The sequence shown here is derived from an EMBL/GenBank/DDBJ whole genome shotgun (WGS) entry which is preliminary data.</text>
</comment>
<dbReference type="eggNOG" id="COG0701">
    <property type="taxonomic scope" value="Bacteria"/>
</dbReference>
<evidence type="ECO:0000256" key="4">
    <source>
        <dbReference type="ARBA" id="ARBA00022692"/>
    </source>
</evidence>
<evidence type="ECO:0000256" key="2">
    <source>
        <dbReference type="ARBA" id="ARBA00006386"/>
    </source>
</evidence>
<dbReference type="PATRIC" id="fig|1137281.3.peg.2293"/>
<dbReference type="PANTHER" id="PTHR42775">
    <property type="entry name" value="PERMEASE RV2963-RELATED"/>
    <property type="match status" value="1"/>
</dbReference>
<feature type="transmembrane region" description="Helical" evidence="7">
    <location>
        <begin position="122"/>
        <end position="140"/>
    </location>
</feature>